<evidence type="ECO:0000256" key="3">
    <source>
        <dbReference type="ARBA" id="ARBA00022690"/>
    </source>
</evidence>
<sequence length="234" mass="26529">MQSHKRLTLETLQNKPEKKSIPGLKAKLRTKTKPVQMMFLKDTFPICYLETMKVKIAELPYVNNDLSMLILLPDDIEDKSTGLEQLERELTYEKLSKWTSAEMMKTTEVELFLPRIKLEESYNLKSTLSSMGMKDAFILDKADFTGMSEHKDLFLLQVFHKSFVEVNEEGTEAAASGAVVVVVRASVNAICCSSTTSYGVDVALMSVSEEPSHAHKESETLRVRRMVMRDHCNP</sequence>
<dbReference type="GO" id="GO:0004867">
    <property type="term" value="F:serine-type endopeptidase inhibitor activity"/>
    <property type="evidence" value="ECO:0007669"/>
    <property type="project" value="InterPro"/>
</dbReference>
<proteinExistence type="inferred from homology"/>
<dbReference type="eggNOG" id="KOG2392">
    <property type="taxonomic scope" value="Eukaryota"/>
</dbReference>
<comment type="subcellular location">
    <subcellularLocation>
        <location evidence="1">Nucleus</location>
    </subcellularLocation>
</comment>
<evidence type="ECO:0000259" key="5">
    <source>
        <dbReference type="SMART" id="SM00093"/>
    </source>
</evidence>
<dbReference type="Proteomes" id="UP000031443">
    <property type="component" value="Unassembled WGS sequence"/>
</dbReference>
<dbReference type="Gene3D" id="3.30.497.10">
    <property type="entry name" value="Antithrombin, subunit I, domain 2"/>
    <property type="match status" value="1"/>
</dbReference>
<evidence type="ECO:0000313" key="7">
    <source>
        <dbReference type="Proteomes" id="UP000031443"/>
    </source>
</evidence>
<dbReference type="Pfam" id="PF00079">
    <property type="entry name" value="Serpin"/>
    <property type="match status" value="1"/>
</dbReference>
<dbReference type="GO" id="GO:0005615">
    <property type="term" value="C:extracellular space"/>
    <property type="evidence" value="ECO:0007669"/>
    <property type="project" value="InterPro"/>
</dbReference>
<name>M7BX47_CHEMY</name>
<dbReference type="Gene3D" id="2.30.39.10">
    <property type="entry name" value="Alpha-1-antitrypsin, domain 1"/>
    <property type="match status" value="1"/>
</dbReference>
<gene>
    <name evidence="6" type="ORF">UY3_06145</name>
</gene>
<dbReference type="GO" id="GO:0005634">
    <property type="term" value="C:nucleus"/>
    <property type="evidence" value="ECO:0007669"/>
    <property type="project" value="UniProtKB-SubCell"/>
</dbReference>
<keyword evidence="4" id="KW-0539">Nucleus</keyword>
<dbReference type="InterPro" id="IPR036186">
    <property type="entry name" value="Serpin_sf"/>
</dbReference>
<feature type="domain" description="Serpin" evidence="5">
    <location>
        <begin position="1"/>
        <end position="234"/>
    </location>
</feature>
<dbReference type="PANTHER" id="PTHR11461">
    <property type="entry name" value="SERINE PROTEASE INHIBITOR, SERPIN"/>
    <property type="match status" value="1"/>
</dbReference>
<dbReference type="AlphaFoldDB" id="M7BX47"/>
<dbReference type="InterPro" id="IPR042185">
    <property type="entry name" value="Serpin_sf_2"/>
</dbReference>
<dbReference type="FunFam" id="2.30.39.10:FF:000001">
    <property type="entry name" value="Serpin family B member 2"/>
    <property type="match status" value="1"/>
</dbReference>
<protein>
    <submittedName>
        <fullName evidence="6">Heterochromatin-associated protein MENT</fullName>
    </submittedName>
</protein>
<accession>M7BX47</accession>
<reference evidence="7" key="1">
    <citation type="journal article" date="2013" name="Nat. Genet.">
        <title>The draft genomes of soft-shell turtle and green sea turtle yield insights into the development and evolution of the turtle-specific body plan.</title>
        <authorList>
            <person name="Wang Z."/>
            <person name="Pascual-Anaya J."/>
            <person name="Zadissa A."/>
            <person name="Li W."/>
            <person name="Niimura Y."/>
            <person name="Huang Z."/>
            <person name="Li C."/>
            <person name="White S."/>
            <person name="Xiong Z."/>
            <person name="Fang D."/>
            <person name="Wang B."/>
            <person name="Ming Y."/>
            <person name="Chen Y."/>
            <person name="Zheng Y."/>
            <person name="Kuraku S."/>
            <person name="Pignatelli M."/>
            <person name="Herrero J."/>
            <person name="Beal K."/>
            <person name="Nozawa M."/>
            <person name="Li Q."/>
            <person name="Wang J."/>
            <person name="Zhang H."/>
            <person name="Yu L."/>
            <person name="Shigenobu S."/>
            <person name="Wang J."/>
            <person name="Liu J."/>
            <person name="Flicek P."/>
            <person name="Searle S."/>
            <person name="Wang J."/>
            <person name="Kuratani S."/>
            <person name="Yin Y."/>
            <person name="Aken B."/>
            <person name="Zhang G."/>
            <person name="Irie N."/>
        </authorList>
    </citation>
    <scope>NUCLEOTIDE SEQUENCE [LARGE SCALE GENOMIC DNA]</scope>
</reference>
<dbReference type="EMBL" id="KB524250">
    <property type="protein sequence ID" value="EMP36653.1"/>
    <property type="molecule type" value="Genomic_DNA"/>
</dbReference>
<evidence type="ECO:0000313" key="6">
    <source>
        <dbReference type="EMBL" id="EMP36653.1"/>
    </source>
</evidence>
<organism evidence="6 7">
    <name type="scientific">Chelonia mydas</name>
    <name type="common">Green sea-turtle</name>
    <name type="synonym">Chelonia agassizi</name>
    <dbReference type="NCBI Taxonomy" id="8469"/>
    <lineage>
        <taxon>Eukaryota</taxon>
        <taxon>Metazoa</taxon>
        <taxon>Chordata</taxon>
        <taxon>Craniata</taxon>
        <taxon>Vertebrata</taxon>
        <taxon>Euteleostomi</taxon>
        <taxon>Archelosauria</taxon>
        <taxon>Testudinata</taxon>
        <taxon>Testudines</taxon>
        <taxon>Cryptodira</taxon>
        <taxon>Durocryptodira</taxon>
        <taxon>Americhelydia</taxon>
        <taxon>Chelonioidea</taxon>
        <taxon>Cheloniidae</taxon>
        <taxon>Chelonia</taxon>
    </lineage>
</organism>
<dbReference type="STRING" id="8469.M7BX47"/>
<evidence type="ECO:0000256" key="4">
    <source>
        <dbReference type="ARBA" id="ARBA00023242"/>
    </source>
</evidence>
<comment type="similarity">
    <text evidence="2">Belongs to the serpin family. Ov-serpin subfamily.</text>
</comment>
<keyword evidence="3" id="KW-0646">Protease inhibitor</keyword>
<dbReference type="InterPro" id="IPR042178">
    <property type="entry name" value="Serpin_sf_1"/>
</dbReference>
<dbReference type="InterPro" id="IPR000215">
    <property type="entry name" value="Serpin_fam"/>
</dbReference>
<dbReference type="SUPFAM" id="SSF56574">
    <property type="entry name" value="Serpins"/>
    <property type="match status" value="1"/>
</dbReference>
<dbReference type="PANTHER" id="PTHR11461:SF175">
    <property type="entry name" value="SERPIN B10"/>
    <property type="match status" value="1"/>
</dbReference>
<dbReference type="MEROPS" id="I04.033"/>
<keyword evidence="7" id="KW-1185">Reference proteome</keyword>
<evidence type="ECO:0000256" key="2">
    <source>
        <dbReference type="ARBA" id="ARBA00006426"/>
    </source>
</evidence>
<dbReference type="InterPro" id="IPR023796">
    <property type="entry name" value="Serpin_dom"/>
</dbReference>
<dbReference type="SMART" id="SM00093">
    <property type="entry name" value="SERPIN"/>
    <property type="match status" value="1"/>
</dbReference>
<evidence type="ECO:0000256" key="1">
    <source>
        <dbReference type="ARBA" id="ARBA00004123"/>
    </source>
</evidence>